<dbReference type="InterPro" id="IPR016181">
    <property type="entry name" value="Acyl_CoA_acyltransferase"/>
</dbReference>
<reference evidence="2 3" key="1">
    <citation type="submission" date="2016-03" db="EMBL/GenBank/DDBJ databases">
        <title>Choanephora cucurbitarum.</title>
        <authorList>
            <person name="Min B."/>
            <person name="Park H."/>
            <person name="Park J.-H."/>
            <person name="Shin H.-D."/>
            <person name="Choi I.-G."/>
        </authorList>
    </citation>
    <scope>NUCLEOTIDE SEQUENCE [LARGE SCALE GENOMIC DNA]</scope>
    <source>
        <strain evidence="2 3">KUS-F28377</strain>
    </source>
</reference>
<accession>A0A1C7N8X7</accession>
<evidence type="ECO:0000259" key="1">
    <source>
        <dbReference type="PROSITE" id="PS51186"/>
    </source>
</evidence>
<name>A0A1C7N8X7_9FUNG</name>
<keyword evidence="3" id="KW-1185">Reference proteome</keyword>
<dbReference type="CDD" id="cd04301">
    <property type="entry name" value="NAT_SF"/>
    <property type="match status" value="1"/>
</dbReference>
<dbReference type="OrthoDB" id="416222at2759"/>
<dbReference type="SUPFAM" id="SSF55729">
    <property type="entry name" value="Acyl-CoA N-acyltransferases (Nat)"/>
    <property type="match status" value="2"/>
</dbReference>
<evidence type="ECO:0000313" key="3">
    <source>
        <dbReference type="Proteomes" id="UP000093000"/>
    </source>
</evidence>
<dbReference type="InParanoid" id="A0A1C7N8X7"/>
<dbReference type="AlphaFoldDB" id="A0A1C7N8X7"/>
<proteinExistence type="predicted"/>
<dbReference type="GO" id="GO:0016747">
    <property type="term" value="F:acyltransferase activity, transferring groups other than amino-acyl groups"/>
    <property type="evidence" value="ECO:0007669"/>
    <property type="project" value="InterPro"/>
</dbReference>
<dbReference type="Gene3D" id="3.40.630.30">
    <property type="match status" value="2"/>
</dbReference>
<dbReference type="STRING" id="101091.A0A1C7N8X7"/>
<sequence>MSSKLPVTIPVPSAPVCSLPKDPLETITAFDCTDKNLQSAYALWDTVFRACWPLSFESFKKVLTHLEQPYHIAVYDDQGKLVGFAATQTVVSENAGQLALLMVHPEYRNKGVGTRLNDCCLNMFRSNGSSVMLGSTYPRFFCGVPNDDLGEQAQAFFEHRGYSFNNTVWDMMGDVSQYEIPKQIQERMIKENIWFGRITKDQTQELFDFQSKYFDFWLSTYKHHIELGDYQDILIAREHDENGRLIGSLILFCPGQSSPHRTDLIWTHESLFGSKSGGMACVGVASEDRGRGIGLGLVSYANSALRKRGVYKSYVDWVELTDFYGRTNYCKWRSYRLGAIK</sequence>
<dbReference type="PANTHER" id="PTHR43072">
    <property type="entry name" value="N-ACETYLTRANSFERASE"/>
    <property type="match status" value="1"/>
</dbReference>
<comment type="caution">
    <text evidence="2">The sequence shown here is derived from an EMBL/GenBank/DDBJ whole genome shotgun (WGS) entry which is preliminary data.</text>
</comment>
<dbReference type="PROSITE" id="PS51186">
    <property type="entry name" value="GNAT"/>
    <property type="match status" value="1"/>
</dbReference>
<dbReference type="Proteomes" id="UP000093000">
    <property type="component" value="Unassembled WGS sequence"/>
</dbReference>
<feature type="domain" description="N-acetyltransferase" evidence="1">
    <location>
        <begin position="27"/>
        <end position="185"/>
    </location>
</feature>
<gene>
    <name evidence="2" type="ORF">A0J61_06874</name>
</gene>
<organism evidence="2 3">
    <name type="scientific">Choanephora cucurbitarum</name>
    <dbReference type="NCBI Taxonomy" id="101091"/>
    <lineage>
        <taxon>Eukaryota</taxon>
        <taxon>Fungi</taxon>
        <taxon>Fungi incertae sedis</taxon>
        <taxon>Mucoromycota</taxon>
        <taxon>Mucoromycotina</taxon>
        <taxon>Mucoromycetes</taxon>
        <taxon>Mucorales</taxon>
        <taxon>Mucorineae</taxon>
        <taxon>Choanephoraceae</taxon>
        <taxon>Choanephoroideae</taxon>
        <taxon>Choanephora</taxon>
    </lineage>
</organism>
<dbReference type="InterPro" id="IPR000182">
    <property type="entry name" value="GNAT_dom"/>
</dbReference>
<evidence type="ECO:0000313" key="2">
    <source>
        <dbReference type="EMBL" id="OBZ85079.1"/>
    </source>
</evidence>
<dbReference type="Pfam" id="PF13508">
    <property type="entry name" value="Acetyltransf_7"/>
    <property type="match status" value="1"/>
</dbReference>
<protein>
    <recommendedName>
        <fullName evidence="1">N-acetyltransferase domain-containing protein</fullName>
    </recommendedName>
</protein>
<dbReference type="EMBL" id="LUGH01000436">
    <property type="protein sequence ID" value="OBZ85079.1"/>
    <property type="molecule type" value="Genomic_DNA"/>
</dbReference>